<reference evidence="11" key="2">
    <citation type="submission" date="2020-10" db="UniProtKB">
        <authorList>
            <consortium name="WormBaseParasite"/>
        </authorList>
    </citation>
    <scope>IDENTIFICATION</scope>
</reference>
<dbReference type="PANTHER" id="PTHR47958">
    <property type="entry name" value="ATP-DEPENDENT RNA HELICASE DBP3"/>
    <property type="match status" value="1"/>
</dbReference>
<name>A0A7E4VPG2_PANRE</name>
<evidence type="ECO:0000313" key="10">
    <source>
        <dbReference type="Proteomes" id="UP000492821"/>
    </source>
</evidence>
<dbReference type="GO" id="GO:0005524">
    <property type="term" value="F:ATP binding"/>
    <property type="evidence" value="ECO:0007669"/>
    <property type="project" value="UniProtKB-KW"/>
</dbReference>
<evidence type="ECO:0000313" key="11">
    <source>
        <dbReference type="WBParaSite" id="Pan_g23687.t1"/>
    </source>
</evidence>
<dbReference type="InterPro" id="IPR014001">
    <property type="entry name" value="Helicase_ATP-bd"/>
</dbReference>
<dbReference type="Proteomes" id="UP000492821">
    <property type="component" value="Unassembled WGS sequence"/>
</dbReference>
<dbReference type="InterPro" id="IPR027417">
    <property type="entry name" value="P-loop_NTPase"/>
</dbReference>
<feature type="short sequence motif" description="Q motif" evidence="6">
    <location>
        <begin position="66"/>
        <end position="94"/>
    </location>
</feature>
<evidence type="ECO:0000256" key="3">
    <source>
        <dbReference type="ARBA" id="ARBA00022801"/>
    </source>
</evidence>
<dbReference type="SMART" id="SM00490">
    <property type="entry name" value="HELICc"/>
    <property type="match status" value="1"/>
</dbReference>
<feature type="domain" description="Helicase C-terminal" evidence="8">
    <location>
        <begin position="301"/>
        <end position="467"/>
    </location>
</feature>
<feature type="domain" description="DEAD-box RNA helicase Q" evidence="9">
    <location>
        <begin position="66"/>
        <end position="94"/>
    </location>
</feature>
<dbReference type="SMART" id="SM00487">
    <property type="entry name" value="DEXDc"/>
    <property type="match status" value="1"/>
</dbReference>
<evidence type="ECO:0000256" key="5">
    <source>
        <dbReference type="ARBA" id="ARBA00022840"/>
    </source>
</evidence>
<dbReference type="GO" id="GO:0016787">
    <property type="term" value="F:hydrolase activity"/>
    <property type="evidence" value="ECO:0007669"/>
    <property type="project" value="UniProtKB-KW"/>
</dbReference>
<evidence type="ECO:0000256" key="1">
    <source>
        <dbReference type="ARBA" id="ARBA00012552"/>
    </source>
</evidence>
<organism evidence="10 11">
    <name type="scientific">Panagrellus redivivus</name>
    <name type="common">Microworm</name>
    <dbReference type="NCBI Taxonomy" id="6233"/>
    <lineage>
        <taxon>Eukaryota</taxon>
        <taxon>Metazoa</taxon>
        <taxon>Ecdysozoa</taxon>
        <taxon>Nematoda</taxon>
        <taxon>Chromadorea</taxon>
        <taxon>Rhabditida</taxon>
        <taxon>Tylenchina</taxon>
        <taxon>Panagrolaimomorpha</taxon>
        <taxon>Panagrolaimoidea</taxon>
        <taxon>Panagrolaimidae</taxon>
        <taxon>Panagrellus</taxon>
    </lineage>
</organism>
<dbReference type="SUPFAM" id="SSF52540">
    <property type="entry name" value="P-loop containing nucleoside triphosphate hydrolases"/>
    <property type="match status" value="1"/>
</dbReference>
<dbReference type="PROSITE" id="PS51194">
    <property type="entry name" value="HELICASE_CTER"/>
    <property type="match status" value="1"/>
</dbReference>
<evidence type="ECO:0000256" key="2">
    <source>
        <dbReference type="ARBA" id="ARBA00022741"/>
    </source>
</evidence>
<protein>
    <recommendedName>
        <fullName evidence="1">RNA helicase</fullName>
        <ecNumber evidence="1">3.6.4.13</ecNumber>
    </recommendedName>
</protein>
<accession>A0A7E4VPG2</accession>
<dbReference type="AlphaFoldDB" id="A0A7E4VPG2"/>
<dbReference type="WBParaSite" id="Pan_g23687.t1">
    <property type="protein sequence ID" value="Pan_g23687.t1"/>
    <property type="gene ID" value="Pan_g23687"/>
</dbReference>
<feature type="domain" description="Helicase ATP-binding" evidence="7">
    <location>
        <begin position="99"/>
        <end position="272"/>
    </location>
</feature>
<sequence>MFAFNASAPSFTPAVTFQEPTEAAIPQTEVSLLNKLLSKEINAMNEGHVEIRSQQSDPTSPLHSTETFESLRLKPELIAACYSNGFSQPSKIQSACIPLILRTPHPDVIAQAQNGTGKTATFLLALLHRIDPMIQAPQGLIIAPTIELAQQIEAVAKQLARNMPEIKIRCAVRGEIATPDTIFTDHIFVGTPGTVEKWLVRFRTIRPEHLICTVIDEADDMFQMQNVKDNLMRILGFVKQTKPDCQMLFFSATFTDENINFISITFVPQAQYITLRRSELALHHIKQCIVYCRSREEKYQAVRNIYAAISNTASIIFAYTKASVDWLAARLRADGRSVATLHGNMTLQERAEAVLKFAQGDFKVLICTNVASRGLDIPRVTIVINYDPPVNYQAVLDPNAMLSTDGKLGYADYDTYLHRIGRTGRFGRPGLAVNMADSTISAQLFGEIEQHFNMQMQVLDTANYDALFELDNGMPY</sequence>
<keyword evidence="5" id="KW-0067">ATP-binding</keyword>
<dbReference type="Pfam" id="PF00271">
    <property type="entry name" value="Helicase_C"/>
    <property type="match status" value="1"/>
</dbReference>
<dbReference type="EC" id="3.6.4.13" evidence="1"/>
<proteinExistence type="predicted"/>
<evidence type="ECO:0000259" key="7">
    <source>
        <dbReference type="PROSITE" id="PS51192"/>
    </source>
</evidence>
<dbReference type="GO" id="GO:0003676">
    <property type="term" value="F:nucleic acid binding"/>
    <property type="evidence" value="ECO:0007669"/>
    <property type="project" value="InterPro"/>
</dbReference>
<evidence type="ECO:0000256" key="6">
    <source>
        <dbReference type="PROSITE-ProRule" id="PRU00552"/>
    </source>
</evidence>
<dbReference type="CDD" id="cd18787">
    <property type="entry name" value="SF2_C_DEAD"/>
    <property type="match status" value="1"/>
</dbReference>
<keyword evidence="4" id="KW-0347">Helicase</keyword>
<dbReference type="Gene3D" id="3.40.50.300">
    <property type="entry name" value="P-loop containing nucleotide triphosphate hydrolases"/>
    <property type="match status" value="2"/>
</dbReference>
<dbReference type="PROSITE" id="PS51195">
    <property type="entry name" value="Q_MOTIF"/>
    <property type="match status" value="1"/>
</dbReference>
<dbReference type="GO" id="GO:0003724">
    <property type="term" value="F:RNA helicase activity"/>
    <property type="evidence" value="ECO:0007669"/>
    <property type="project" value="UniProtKB-EC"/>
</dbReference>
<dbReference type="InterPro" id="IPR001650">
    <property type="entry name" value="Helicase_C-like"/>
</dbReference>
<dbReference type="InterPro" id="IPR014014">
    <property type="entry name" value="RNA_helicase_DEAD_Q_motif"/>
</dbReference>
<evidence type="ECO:0000259" key="8">
    <source>
        <dbReference type="PROSITE" id="PS51194"/>
    </source>
</evidence>
<keyword evidence="2" id="KW-0547">Nucleotide-binding</keyword>
<dbReference type="Pfam" id="PF00270">
    <property type="entry name" value="DEAD"/>
    <property type="match status" value="1"/>
</dbReference>
<evidence type="ECO:0000259" key="9">
    <source>
        <dbReference type="PROSITE" id="PS51195"/>
    </source>
</evidence>
<dbReference type="PROSITE" id="PS51192">
    <property type="entry name" value="HELICASE_ATP_BIND_1"/>
    <property type="match status" value="1"/>
</dbReference>
<keyword evidence="10" id="KW-1185">Reference proteome</keyword>
<reference evidence="10" key="1">
    <citation type="journal article" date="2013" name="Genetics">
        <title>The draft genome and transcriptome of Panagrellus redivivus are shaped by the harsh demands of a free-living lifestyle.</title>
        <authorList>
            <person name="Srinivasan J."/>
            <person name="Dillman A.R."/>
            <person name="Macchietto M.G."/>
            <person name="Heikkinen L."/>
            <person name="Lakso M."/>
            <person name="Fracchia K.M."/>
            <person name="Antoshechkin I."/>
            <person name="Mortazavi A."/>
            <person name="Wong G."/>
            <person name="Sternberg P.W."/>
        </authorList>
    </citation>
    <scope>NUCLEOTIDE SEQUENCE [LARGE SCALE GENOMIC DNA]</scope>
    <source>
        <strain evidence="10">MT8872</strain>
    </source>
</reference>
<keyword evidence="3" id="KW-0378">Hydrolase</keyword>
<evidence type="ECO:0000256" key="4">
    <source>
        <dbReference type="ARBA" id="ARBA00022806"/>
    </source>
</evidence>
<dbReference type="InterPro" id="IPR011545">
    <property type="entry name" value="DEAD/DEAH_box_helicase_dom"/>
</dbReference>